<dbReference type="AlphaFoldDB" id="A0A2A7S1T3"/>
<organism evidence="2 3">
    <name type="scientific">Burkholderia gladioli</name>
    <name type="common">Pseudomonas marginata</name>
    <name type="synonym">Phytomonas marginata</name>
    <dbReference type="NCBI Taxonomy" id="28095"/>
    <lineage>
        <taxon>Bacteria</taxon>
        <taxon>Pseudomonadati</taxon>
        <taxon>Pseudomonadota</taxon>
        <taxon>Betaproteobacteria</taxon>
        <taxon>Burkholderiales</taxon>
        <taxon>Burkholderiaceae</taxon>
        <taxon>Burkholderia</taxon>
    </lineage>
</organism>
<evidence type="ECO:0000256" key="1">
    <source>
        <dbReference type="NCBIfam" id="TIGR03162"/>
    </source>
</evidence>
<name>A0A2A7S1T3_BURGA</name>
<evidence type="ECO:0000313" key="2">
    <source>
        <dbReference type="EMBL" id="PEH37200.1"/>
    </source>
</evidence>
<proteinExistence type="predicted"/>
<gene>
    <name evidence="2" type="primary">cobC</name>
    <name evidence="2" type="ORF">CRM94_21850</name>
</gene>
<dbReference type="GO" id="GO:0043755">
    <property type="term" value="F:alpha-ribazole phosphatase activity"/>
    <property type="evidence" value="ECO:0007669"/>
    <property type="project" value="UniProtKB-UniRule"/>
</dbReference>
<dbReference type="Proteomes" id="UP000220629">
    <property type="component" value="Unassembled WGS sequence"/>
</dbReference>
<dbReference type="EC" id="3.1.3.73" evidence="1"/>
<dbReference type="Pfam" id="PF00300">
    <property type="entry name" value="His_Phos_1"/>
    <property type="match status" value="1"/>
</dbReference>
<dbReference type="CDD" id="cd07067">
    <property type="entry name" value="HP_PGM_like"/>
    <property type="match status" value="1"/>
</dbReference>
<sequence length="198" mass="21201">MDLVLIRHPAPAVEAGICYGASDLPLAGEAAVEAAAIAARLRAAQVDWPKAILASPLQRCAAVAQAIGVLAARPVRLDARLREIDFGTWEMRRWDEIGAAALDRWQSDLMGAREHGGESAAQFVARVESFALPFAASLPEDASAILVTHAGVIRALASLWLDVPLDSLLTRAIAYGGLVRFSRDARGWQLIQWDATLG</sequence>
<dbReference type="InterPro" id="IPR050275">
    <property type="entry name" value="PGM_Phosphatase"/>
</dbReference>
<protein>
    <recommendedName>
        <fullName evidence="1">Alpha-ribazole phosphatase</fullName>
        <ecNumber evidence="1">3.1.3.73</ecNumber>
    </recommendedName>
</protein>
<dbReference type="SMART" id="SM00855">
    <property type="entry name" value="PGAM"/>
    <property type="match status" value="1"/>
</dbReference>
<reference evidence="3" key="1">
    <citation type="submission" date="2017-09" db="EMBL/GenBank/DDBJ databases">
        <title>FDA dAtabase for Regulatory Grade micrObial Sequences (FDA-ARGOS): Supporting development and validation of Infectious Disease Dx tests.</title>
        <authorList>
            <person name="Minogue T."/>
            <person name="Wolcott M."/>
            <person name="Wasieloski L."/>
            <person name="Aguilar W."/>
            <person name="Moore D."/>
            <person name="Tallon L."/>
            <person name="Sadzewicz L."/>
            <person name="Ott S."/>
            <person name="Zhao X."/>
            <person name="Nagaraj S."/>
            <person name="Vavikolanu K."/>
            <person name="Aluvathingal J."/>
            <person name="Nadendla S."/>
            <person name="Sichtig H."/>
        </authorList>
    </citation>
    <scope>NUCLEOTIDE SEQUENCE [LARGE SCALE GENOMIC DNA]</scope>
    <source>
        <strain evidence="3">FDAARGOS_390</strain>
    </source>
</reference>
<dbReference type="GO" id="GO:0005737">
    <property type="term" value="C:cytoplasm"/>
    <property type="evidence" value="ECO:0007669"/>
    <property type="project" value="TreeGrafter"/>
</dbReference>
<dbReference type="SUPFAM" id="SSF53254">
    <property type="entry name" value="Phosphoglycerate mutase-like"/>
    <property type="match status" value="1"/>
</dbReference>
<dbReference type="PANTHER" id="PTHR48100:SF1">
    <property type="entry name" value="HISTIDINE PHOSPHATASE FAMILY PROTEIN-RELATED"/>
    <property type="match status" value="1"/>
</dbReference>
<evidence type="ECO:0000313" key="3">
    <source>
        <dbReference type="Proteomes" id="UP000220629"/>
    </source>
</evidence>
<dbReference type="InterPro" id="IPR017578">
    <property type="entry name" value="Ribazole_CobC"/>
</dbReference>
<dbReference type="Gene3D" id="3.40.50.1240">
    <property type="entry name" value="Phosphoglycerate mutase-like"/>
    <property type="match status" value="1"/>
</dbReference>
<dbReference type="PANTHER" id="PTHR48100">
    <property type="entry name" value="BROAD-SPECIFICITY PHOSPHATASE YOR283W-RELATED"/>
    <property type="match status" value="1"/>
</dbReference>
<dbReference type="EMBL" id="PDDY01000004">
    <property type="protein sequence ID" value="PEH37200.1"/>
    <property type="molecule type" value="Genomic_DNA"/>
</dbReference>
<dbReference type="InterPro" id="IPR013078">
    <property type="entry name" value="His_Pase_superF_clade-1"/>
</dbReference>
<comment type="caution">
    <text evidence="2">The sequence shown here is derived from an EMBL/GenBank/DDBJ whole genome shotgun (WGS) entry which is preliminary data.</text>
</comment>
<dbReference type="GO" id="GO:0009236">
    <property type="term" value="P:cobalamin biosynthetic process"/>
    <property type="evidence" value="ECO:0007669"/>
    <property type="project" value="UniProtKB-UniRule"/>
</dbReference>
<dbReference type="NCBIfam" id="TIGR03162">
    <property type="entry name" value="ribazole_cobC"/>
    <property type="match status" value="1"/>
</dbReference>
<accession>A0A2A7S1T3</accession>
<dbReference type="RefSeq" id="WP_098153681.1">
    <property type="nucleotide sequence ID" value="NZ_CADEXE010000027.1"/>
</dbReference>
<dbReference type="InterPro" id="IPR029033">
    <property type="entry name" value="His_PPase_superfam"/>
</dbReference>